<organism evidence="2 3">
    <name type="scientific">Rhynchospora pubera</name>
    <dbReference type="NCBI Taxonomy" id="906938"/>
    <lineage>
        <taxon>Eukaryota</taxon>
        <taxon>Viridiplantae</taxon>
        <taxon>Streptophyta</taxon>
        <taxon>Embryophyta</taxon>
        <taxon>Tracheophyta</taxon>
        <taxon>Spermatophyta</taxon>
        <taxon>Magnoliopsida</taxon>
        <taxon>Liliopsida</taxon>
        <taxon>Poales</taxon>
        <taxon>Cyperaceae</taxon>
        <taxon>Cyperoideae</taxon>
        <taxon>Rhynchosporeae</taxon>
        <taxon>Rhynchospora</taxon>
    </lineage>
</organism>
<dbReference type="Pfam" id="PF14299">
    <property type="entry name" value="PP2"/>
    <property type="match status" value="1"/>
</dbReference>
<sequence length="370" mass="41988">MRVSNLENLRAEFNNIPKIKSSMAICASRALGKKASRARRRRGTRLLAVQEIAKSEASVHKEKEETQKELKFCGEKMGTMGDFNLLPEDCFAHVISFTSPRHACNLSLLSSSFRSAVDSDVTWERFLPSDYASLLSRAVQPVQYASKKELYLRLCDHPVQIDGGKLSFGLKKSTGAKCFTIPACKMNMPVYKGIKYWKLISLSNSRFPKGAKLIYRITGGHTQISGSIDSKILSSHTIYAPYLIFRTTEAVELEEMSFLLSTVTISGLSECQQRVFLRPPCNPTEFSEHKCHLHQRETGNHKLDVKWPKKRTDGWMEVEMGQFYNENWEDREVEITLRVTHGFLSSGIDFLGVEFRPKMAVGTVRPWMCA</sequence>
<accession>A0AAV8GT48</accession>
<dbReference type="EMBL" id="JAMFTS010000001">
    <property type="protein sequence ID" value="KAJ4808774.1"/>
    <property type="molecule type" value="Genomic_DNA"/>
</dbReference>
<reference evidence="2" key="1">
    <citation type="submission" date="2022-08" db="EMBL/GenBank/DDBJ databases">
        <authorList>
            <person name="Marques A."/>
        </authorList>
    </citation>
    <scope>NUCLEOTIDE SEQUENCE</scope>
    <source>
        <strain evidence="2">RhyPub2mFocal</strain>
        <tissue evidence="2">Leaves</tissue>
    </source>
</reference>
<protein>
    <submittedName>
        <fullName evidence="2">F-box protein</fullName>
    </submittedName>
</protein>
<dbReference type="PANTHER" id="PTHR32278:SF111">
    <property type="entry name" value="F-BOX PROTEIN PP2-B12-RELATED"/>
    <property type="match status" value="1"/>
</dbReference>
<dbReference type="PANTHER" id="PTHR32278">
    <property type="entry name" value="F-BOX DOMAIN-CONTAINING PROTEIN"/>
    <property type="match status" value="1"/>
</dbReference>
<comment type="caution">
    <text evidence="2">The sequence shown here is derived from an EMBL/GenBank/DDBJ whole genome shotgun (WGS) entry which is preliminary data.</text>
</comment>
<keyword evidence="3" id="KW-1185">Reference proteome</keyword>
<dbReference type="Proteomes" id="UP001140206">
    <property type="component" value="Chromosome 1"/>
</dbReference>
<dbReference type="SUPFAM" id="SSF81383">
    <property type="entry name" value="F-box domain"/>
    <property type="match status" value="1"/>
</dbReference>
<dbReference type="CDD" id="cd22162">
    <property type="entry name" value="F-box_AtSKIP3-like"/>
    <property type="match status" value="1"/>
</dbReference>
<dbReference type="InterPro" id="IPR036047">
    <property type="entry name" value="F-box-like_dom_sf"/>
</dbReference>
<dbReference type="Pfam" id="PF00646">
    <property type="entry name" value="F-box"/>
    <property type="match status" value="1"/>
</dbReference>
<evidence type="ECO:0000313" key="2">
    <source>
        <dbReference type="EMBL" id="KAJ4808774.1"/>
    </source>
</evidence>
<dbReference type="PROSITE" id="PS50181">
    <property type="entry name" value="FBOX"/>
    <property type="match status" value="1"/>
</dbReference>
<dbReference type="InterPro" id="IPR001810">
    <property type="entry name" value="F-box_dom"/>
</dbReference>
<gene>
    <name evidence="2" type="ORF">LUZ62_021340</name>
</gene>
<proteinExistence type="predicted"/>
<dbReference type="Gene3D" id="1.20.1280.50">
    <property type="match status" value="1"/>
</dbReference>
<dbReference type="InterPro" id="IPR025886">
    <property type="entry name" value="PP2-like"/>
</dbReference>
<name>A0AAV8GT48_9POAL</name>
<evidence type="ECO:0000313" key="3">
    <source>
        <dbReference type="Proteomes" id="UP001140206"/>
    </source>
</evidence>
<evidence type="ECO:0000259" key="1">
    <source>
        <dbReference type="PROSITE" id="PS50181"/>
    </source>
</evidence>
<dbReference type="AlphaFoldDB" id="A0AAV8GT48"/>
<feature type="domain" description="F-box" evidence="1">
    <location>
        <begin position="80"/>
        <end position="126"/>
    </location>
</feature>
<dbReference type="SMART" id="SM00256">
    <property type="entry name" value="FBOX"/>
    <property type="match status" value="1"/>
</dbReference>